<reference evidence="6 7" key="1">
    <citation type="journal article" date="2019" name="Int. J. Syst. Evol. Microbiol.">
        <title>The Global Catalogue of Microorganisms (GCM) 10K type strain sequencing project: providing services to taxonomists for standard genome sequencing and annotation.</title>
        <authorList>
            <consortium name="The Broad Institute Genomics Platform"/>
            <consortium name="The Broad Institute Genome Sequencing Center for Infectious Disease"/>
            <person name="Wu L."/>
            <person name="Ma J."/>
        </authorList>
    </citation>
    <scope>NUCLEOTIDE SEQUENCE [LARGE SCALE GENOMIC DNA]</scope>
    <source>
        <strain evidence="6 7">JCM 16009</strain>
    </source>
</reference>
<dbReference type="Gene3D" id="3.30.70.20">
    <property type="match status" value="1"/>
</dbReference>
<accession>A0ABN2NN81</accession>
<dbReference type="EMBL" id="BAAAQK010000028">
    <property type="protein sequence ID" value="GAA1876715.1"/>
    <property type="molecule type" value="Genomic_DNA"/>
</dbReference>
<evidence type="ECO:0000313" key="7">
    <source>
        <dbReference type="Proteomes" id="UP001500449"/>
    </source>
</evidence>
<keyword evidence="1" id="KW-0004">4Fe-4S</keyword>
<feature type="domain" description="4Fe-4S ferredoxin-type" evidence="5">
    <location>
        <begin position="1"/>
        <end position="30"/>
    </location>
</feature>
<dbReference type="Proteomes" id="UP001500449">
    <property type="component" value="Unassembled WGS sequence"/>
</dbReference>
<dbReference type="PROSITE" id="PS00198">
    <property type="entry name" value="4FE4S_FER_1"/>
    <property type="match status" value="2"/>
</dbReference>
<comment type="caution">
    <text evidence="6">The sequence shown here is derived from an EMBL/GenBank/DDBJ whole genome shotgun (WGS) entry which is preliminary data.</text>
</comment>
<name>A0ABN2NN81_9PSEU</name>
<keyword evidence="4" id="KW-0411">Iron-sulfur</keyword>
<dbReference type="PANTHER" id="PTHR43687">
    <property type="entry name" value="ADENYLYLSULFATE REDUCTASE, BETA SUBUNIT"/>
    <property type="match status" value="1"/>
</dbReference>
<dbReference type="InterPro" id="IPR017900">
    <property type="entry name" value="4Fe4S_Fe_S_CS"/>
</dbReference>
<dbReference type="InterPro" id="IPR017896">
    <property type="entry name" value="4Fe4S_Fe-S-bd"/>
</dbReference>
<dbReference type="InterPro" id="IPR050572">
    <property type="entry name" value="Fe-S_Ferredoxin"/>
</dbReference>
<organism evidence="6 7">
    <name type="scientific">Pseudonocardia ailaonensis</name>
    <dbReference type="NCBI Taxonomy" id="367279"/>
    <lineage>
        <taxon>Bacteria</taxon>
        <taxon>Bacillati</taxon>
        <taxon>Actinomycetota</taxon>
        <taxon>Actinomycetes</taxon>
        <taxon>Pseudonocardiales</taxon>
        <taxon>Pseudonocardiaceae</taxon>
        <taxon>Pseudonocardia</taxon>
    </lineage>
</organism>
<sequence length="111" mass="12191">MIEVVSAERCIECDICIKVCPTNVFDRGPDGVPVIARQADCQTCLMCEAYCPEEALFVSASVEPEPEGSPYRDETFLVGKDLLGAYRRAIGWDTRPPRHRQAVPPAPTPAP</sequence>
<gene>
    <name evidence="6" type="ORF">GCM10009836_67610</name>
</gene>
<proteinExistence type="predicted"/>
<evidence type="ECO:0000256" key="4">
    <source>
        <dbReference type="ARBA" id="ARBA00023014"/>
    </source>
</evidence>
<evidence type="ECO:0000256" key="3">
    <source>
        <dbReference type="ARBA" id="ARBA00023004"/>
    </source>
</evidence>
<dbReference type="PROSITE" id="PS51379">
    <property type="entry name" value="4FE4S_FER_2"/>
    <property type="match status" value="2"/>
</dbReference>
<dbReference type="PANTHER" id="PTHR43687:SF4">
    <property type="entry name" value="BLR5484 PROTEIN"/>
    <property type="match status" value="1"/>
</dbReference>
<keyword evidence="7" id="KW-1185">Reference proteome</keyword>
<evidence type="ECO:0000313" key="6">
    <source>
        <dbReference type="EMBL" id="GAA1876715.1"/>
    </source>
</evidence>
<feature type="domain" description="4Fe-4S ferredoxin-type" evidence="5">
    <location>
        <begin position="31"/>
        <end position="61"/>
    </location>
</feature>
<dbReference type="Pfam" id="PF13187">
    <property type="entry name" value="Fer4_9"/>
    <property type="match status" value="1"/>
</dbReference>
<keyword evidence="2" id="KW-0479">Metal-binding</keyword>
<evidence type="ECO:0000256" key="2">
    <source>
        <dbReference type="ARBA" id="ARBA00022723"/>
    </source>
</evidence>
<keyword evidence="3" id="KW-0408">Iron</keyword>
<dbReference type="SUPFAM" id="SSF54862">
    <property type="entry name" value="4Fe-4S ferredoxins"/>
    <property type="match status" value="1"/>
</dbReference>
<protein>
    <recommendedName>
        <fullName evidence="5">4Fe-4S ferredoxin-type domain-containing protein</fullName>
    </recommendedName>
</protein>
<dbReference type="RefSeq" id="WP_344426724.1">
    <property type="nucleotide sequence ID" value="NZ_BAAAQK010000028.1"/>
</dbReference>
<evidence type="ECO:0000259" key="5">
    <source>
        <dbReference type="PROSITE" id="PS51379"/>
    </source>
</evidence>
<evidence type="ECO:0000256" key="1">
    <source>
        <dbReference type="ARBA" id="ARBA00022485"/>
    </source>
</evidence>